<dbReference type="Gene3D" id="3.40.50.1110">
    <property type="entry name" value="SGNH hydrolase"/>
    <property type="match status" value="1"/>
</dbReference>
<gene>
    <name evidence="3" type="ORF">SPPG_05135</name>
</gene>
<organism evidence="3 4">
    <name type="scientific">Spizellomyces punctatus (strain DAOM BR117)</name>
    <dbReference type="NCBI Taxonomy" id="645134"/>
    <lineage>
        <taxon>Eukaryota</taxon>
        <taxon>Fungi</taxon>
        <taxon>Fungi incertae sedis</taxon>
        <taxon>Chytridiomycota</taxon>
        <taxon>Chytridiomycota incertae sedis</taxon>
        <taxon>Chytridiomycetes</taxon>
        <taxon>Spizellomycetales</taxon>
        <taxon>Spizellomycetaceae</taxon>
        <taxon>Spizellomyces</taxon>
    </lineage>
</organism>
<keyword evidence="2" id="KW-0732">Signal</keyword>
<keyword evidence="4" id="KW-1185">Reference proteome</keyword>
<proteinExistence type="inferred from homology"/>
<dbReference type="eggNOG" id="ENOG502SKVX">
    <property type="taxonomic scope" value="Eukaryota"/>
</dbReference>
<feature type="chain" id="PRO_5005540071" description="SGNH hydrolase-type esterase domain-containing protein" evidence="2">
    <location>
        <begin position="17"/>
        <end position="293"/>
    </location>
</feature>
<name>A0A0L0HF63_SPIPD</name>
<dbReference type="InParanoid" id="A0A0L0HF63"/>
<dbReference type="Proteomes" id="UP000053201">
    <property type="component" value="Unassembled WGS sequence"/>
</dbReference>
<evidence type="ECO:0008006" key="5">
    <source>
        <dbReference type="Google" id="ProtNLM"/>
    </source>
</evidence>
<evidence type="ECO:0000313" key="4">
    <source>
        <dbReference type="Proteomes" id="UP000053201"/>
    </source>
</evidence>
<dbReference type="STRING" id="645134.A0A0L0HF63"/>
<dbReference type="SUPFAM" id="SSF52266">
    <property type="entry name" value="SGNH hydrolase"/>
    <property type="match status" value="1"/>
</dbReference>
<evidence type="ECO:0000313" key="3">
    <source>
        <dbReference type="EMBL" id="KNC99757.1"/>
    </source>
</evidence>
<dbReference type="AlphaFoldDB" id="A0A0L0HF63"/>
<protein>
    <recommendedName>
        <fullName evidence="5">SGNH hydrolase-type esterase domain-containing protein</fullName>
    </recommendedName>
</protein>
<dbReference type="InterPro" id="IPR036514">
    <property type="entry name" value="SGNH_hydro_sf"/>
</dbReference>
<dbReference type="Pfam" id="PF00657">
    <property type="entry name" value="Lipase_GDSL"/>
    <property type="match status" value="1"/>
</dbReference>
<dbReference type="GeneID" id="27688536"/>
<dbReference type="OMA" id="CIFKLYH"/>
<dbReference type="PANTHER" id="PTHR22835:SF659">
    <property type="entry name" value="GDSL LIPASE_ACYLHYDROLASE, PUTATIVE (AFU_ORTHOLOGUE AFUA_2G00510)-RELATED"/>
    <property type="match status" value="1"/>
</dbReference>
<dbReference type="GO" id="GO:0016788">
    <property type="term" value="F:hydrolase activity, acting on ester bonds"/>
    <property type="evidence" value="ECO:0007669"/>
    <property type="project" value="InterPro"/>
</dbReference>
<dbReference type="PANTHER" id="PTHR22835">
    <property type="entry name" value="ZINC FINGER FYVE DOMAIN CONTAINING PROTEIN"/>
    <property type="match status" value="1"/>
</dbReference>
<dbReference type="RefSeq" id="XP_016607797.1">
    <property type="nucleotide sequence ID" value="XM_016753364.1"/>
</dbReference>
<evidence type="ECO:0000256" key="2">
    <source>
        <dbReference type="SAM" id="SignalP"/>
    </source>
</evidence>
<dbReference type="OrthoDB" id="1600564at2759"/>
<reference evidence="3 4" key="1">
    <citation type="submission" date="2009-08" db="EMBL/GenBank/DDBJ databases">
        <title>The Genome Sequence of Spizellomyces punctatus strain DAOM BR117.</title>
        <authorList>
            <consortium name="The Broad Institute Genome Sequencing Platform"/>
            <person name="Russ C."/>
            <person name="Cuomo C."/>
            <person name="Shea T."/>
            <person name="Young S.K."/>
            <person name="Zeng Q."/>
            <person name="Koehrsen M."/>
            <person name="Haas B."/>
            <person name="Borodovsky M."/>
            <person name="Guigo R."/>
            <person name="Alvarado L."/>
            <person name="Berlin A."/>
            <person name="Bochicchio J."/>
            <person name="Borenstein D."/>
            <person name="Chapman S."/>
            <person name="Chen Z."/>
            <person name="Engels R."/>
            <person name="Freedman E."/>
            <person name="Gellesch M."/>
            <person name="Goldberg J."/>
            <person name="Griggs A."/>
            <person name="Gujja S."/>
            <person name="Heiman D."/>
            <person name="Hepburn T."/>
            <person name="Howarth C."/>
            <person name="Jen D."/>
            <person name="Larson L."/>
            <person name="Lewis B."/>
            <person name="Mehta T."/>
            <person name="Park D."/>
            <person name="Pearson M."/>
            <person name="Roberts A."/>
            <person name="Saif S."/>
            <person name="Shenoy N."/>
            <person name="Sisk P."/>
            <person name="Stolte C."/>
            <person name="Sykes S."/>
            <person name="Thomson T."/>
            <person name="Walk T."/>
            <person name="White J."/>
            <person name="Yandava C."/>
            <person name="Burger G."/>
            <person name="Gray M.W."/>
            <person name="Holland P.W.H."/>
            <person name="King N."/>
            <person name="Lang F.B.F."/>
            <person name="Roger A.J."/>
            <person name="Ruiz-Trillo I."/>
            <person name="Lander E."/>
            <person name="Nusbaum C."/>
        </authorList>
    </citation>
    <scope>NUCLEOTIDE SEQUENCE [LARGE SCALE GENOMIC DNA]</scope>
    <source>
        <strain evidence="3 4">DAOM BR117</strain>
    </source>
</reference>
<dbReference type="VEuPathDB" id="FungiDB:SPPG_05135"/>
<feature type="signal peptide" evidence="2">
    <location>
        <begin position="1"/>
        <end position="16"/>
    </location>
</feature>
<evidence type="ECO:0000256" key="1">
    <source>
        <dbReference type="ARBA" id="ARBA00008668"/>
    </source>
</evidence>
<sequence length="293" mass="31054">MRIPVVLLALAALTTAHPISTRQKKFSILALGDSLTDNGNTFKLTGGTWPAPAFYFNGRYSNGPTWVEYLTADLGISQVNRAFGGATSDSTKIAGEAPFGNVIPQMPGLVQQAQQFLTNRAGANPATTLVSVWIGANDYFHAAEHGRADITPQVVVQDTINGMQTLLSAGYKNFMVFNLPPGSPDLPVVAHNTELASKLTAFAAANPNANIVPIDMPTVFNGVMANLAATGQLPANLDVTKGCVDLRASPPTICSNPNDFITWDGIHPTTAIHKQLSNAVKDIMMAKIADIGR</sequence>
<accession>A0A0L0HF63</accession>
<comment type="similarity">
    <text evidence="1">Belongs to the 'GDSL' lipolytic enzyme family.</text>
</comment>
<dbReference type="EMBL" id="KQ257457">
    <property type="protein sequence ID" value="KNC99757.1"/>
    <property type="molecule type" value="Genomic_DNA"/>
</dbReference>
<dbReference type="CDD" id="cd01846">
    <property type="entry name" value="fatty_acyltransferase_like"/>
    <property type="match status" value="1"/>
</dbReference>
<dbReference type="InterPro" id="IPR001087">
    <property type="entry name" value="GDSL"/>
</dbReference>